<name>A0A849L5C0_9RHOB</name>
<gene>
    <name evidence="1" type="ORF">HMH01_13100</name>
</gene>
<evidence type="ECO:0000313" key="1">
    <source>
        <dbReference type="EMBL" id="NNU81374.1"/>
    </source>
</evidence>
<keyword evidence="2" id="KW-1185">Reference proteome</keyword>
<dbReference type="RefSeq" id="WP_171326219.1">
    <property type="nucleotide sequence ID" value="NZ_JABFBC010000002.1"/>
</dbReference>
<proteinExistence type="predicted"/>
<dbReference type="Proteomes" id="UP000572377">
    <property type="component" value="Unassembled WGS sequence"/>
</dbReference>
<sequence length="273" mass="30926">MAYPIVTDAAARTWWKAWKECDKVDEPPARPETDTCVEGGDHDWPRAVARLMDDLSALYDAVDKPKEAARAGVVGRIFGGRSEDEAVPMTNDRFEAAACVVVHEALPRDAALADPEFWIWMATGPGLDLIRRRYPGKGEAQIPDQLNFTSASARETFFYRLWVRAELAHDPALADPYELARYGDIDFWRSHVFRQMSTETGPLLAAFIRFQHPDGPDGKKRLTQDEIRSLVKYMRRAAANMLVETLDEKEAAGFVEEQWQKIQLTRSRQTAAQ</sequence>
<comment type="caution">
    <text evidence="1">The sequence shown here is derived from an EMBL/GenBank/DDBJ whole genome shotgun (WGS) entry which is preliminary data.</text>
</comment>
<organism evidence="1 2">
    <name type="scientific">Halovulum dunhuangense</name>
    <dbReference type="NCBI Taxonomy" id="1505036"/>
    <lineage>
        <taxon>Bacteria</taxon>
        <taxon>Pseudomonadati</taxon>
        <taxon>Pseudomonadota</taxon>
        <taxon>Alphaproteobacteria</taxon>
        <taxon>Rhodobacterales</taxon>
        <taxon>Paracoccaceae</taxon>
        <taxon>Halovulum</taxon>
    </lineage>
</organism>
<reference evidence="1 2" key="1">
    <citation type="submission" date="2020-05" db="EMBL/GenBank/DDBJ databases">
        <title>Gimesia benthica sp. nov., a novel planctomycete isolated from a deep-sea water sample of the Northwest Indian Ocean.</title>
        <authorList>
            <person name="Wang J."/>
            <person name="Ruan C."/>
            <person name="Song L."/>
            <person name="Zhu Y."/>
            <person name="Li A."/>
            <person name="Zheng X."/>
            <person name="Wang L."/>
            <person name="Lu Z."/>
            <person name="Huang Y."/>
            <person name="Du W."/>
            <person name="Zhou Y."/>
            <person name="Huang L."/>
            <person name="Dai X."/>
        </authorList>
    </citation>
    <scope>NUCLEOTIDE SEQUENCE [LARGE SCALE GENOMIC DNA]</scope>
    <source>
        <strain evidence="1 2">YYQ-30</strain>
    </source>
</reference>
<dbReference type="AlphaFoldDB" id="A0A849L5C0"/>
<accession>A0A849L5C0</accession>
<dbReference type="InterPro" id="IPR045920">
    <property type="entry name" value="DUF6339"/>
</dbReference>
<dbReference type="EMBL" id="JABFBC010000002">
    <property type="protein sequence ID" value="NNU81374.1"/>
    <property type="molecule type" value="Genomic_DNA"/>
</dbReference>
<protein>
    <submittedName>
        <fullName evidence="1">Uncharacterized protein</fullName>
    </submittedName>
</protein>
<evidence type="ECO:0000313" key="2">
    <source>
        <dbReference type="Proteomes" id="UP000572377"/>
    </source>
</evidence>
<dbReference type="Pfam" id="PF19866">
    <property type="entry name" value="DUF6339"/>
    <property type="match status" value="1"/>
</dbReference>